<dbReference type="AlphaFoldDB" id="A0A1N5S417"/>
<reference evidence="1 2" key="1">
    <citation type="submission" date="2016-04" db="EMBL/GenBank/DDBJ databases">
        <authorList>
            <person name="Evans L.H."/>
            <person name="Alamgir A."/>
            <person name="Owens N."/>
            <person name="Weber N.D."/>
            <person name="Virtaneva K."/>
            <person name="Barbian K."/>
            <person name="Babar A."/>
            <person name="Rosenke K."/>
        </authorList>
    </citation>
    <scope>NUCLEOTIDE SEQUENCE [LARGE SCALE GENOMIC DNA]</scope>
    <source>
        <strain evidence="2">S5(T) (JCM 30642 \VKM B-2941)</strain>
    </source>
</reference>
<dbReference type="EMBL" id="LT671858">
    <property type="protein sequence ID" value="SIM30719.1"/>
    <property type="molecule type" value="Genomic_DNA"/>
</dbReference>
<evidence type="ECO:0000313" key="1">
    <source>
        <dbReference type="EMBL" id="SIM30719.1"/>
    </source>
</evidence>
<name>A0A1N5S417_9ARCH</name>
<dbReference type="Proteomes" id="UP000195607">
    <property type="component" value="Chromosome I"/>
</dbReference>
<accession>A0A1N5S417</accession>
<evidence type="ECO:0000313" key="2">
    <source>
        <dbReference type="Proteomes" id="UP000195607"/>
    </source>
</evidence>
<protein>
    <submittedName>
        <fullName evidence="1">Uncharacterized protein</fullName>
    </submittedName>
</protein>
<sequence>MIVGEAWGPVLGVQASEGHIAIDEGSTRG</sequence>
<organism evidence="1 2">
    <name type="scientific">Cuniculiplasma divulgatum</name>
    <dbReference type="NCBI Taxonomy" id="1673428"/>
    <lineage>
        <taxon>Archaea</taxon>
        <taxon>Methanobacteriati</taxon>
        <taxon>Thermoplasmatota</taxon>
        <taxon>Thermoplasmata</taxon>
        <taxon>Thermoplasmatales</taxon>
        <taxon>Cuniculiplasmataceae</taxon>
        <taxon>Cuniculiplasma</taxon>
    </lineage>
</organism>
<gene>
    <name evidence="1" type="ORF">CSP5_0067</name>
</gene>
<proteinExistence type="predicted"/>